<evidence type="ECO:0000256" key="2">
    <source>
        <dbReference type="ARBA" id="ARBA00022598"/>
    </source>
</evidence>
<dbReference type="InterPro" id="IPR013221">
    <property type="entry name" value="Mur_ligase_cen"/>
</dbReference>
<dbReference type="InterPro" id="IPR035911">
    <property type="entry name" value="MurE/MurF_N"/>
</dbReference>
<keyword evidence="4 10" id="KW-0547">Nucleotide-binding</keyword>
<dbReference type="KEGG" id="cik:H0194_02110"/>
<reference evidence="15 16" key="1">
    <citation type="submission" date="2020-07" db="EMBL/GenBank/DDBJ databases">
        <title>Complete genome and description of Corynebacterium incognita strain Marseille-Q3630 sp. nov.</title>
        <authorList>
            <person name="Boxberger M."/>
        </authorList>
    </citation>
    <scope>NUCLEOTIDE SEQUENCE [LARGE SCALE GENOMIC DNA]</scope>
    <source>
        <strain evidence="15 16">Marseille-Q3630</strain>
    </source>
</reference>
<dbReference type="Pfam" id="PF01225">
    <property type="entry name" value="Mur_ligase"/>
    <property type="match status" value="1"/>
</dbReference>
<comment type="pathway">
    <text evidence="10 11">Cell wall biogenesis; peptidoglycan biosynthesis.</text>
</comment>
<dbReference type="UniPathway" id="UPA00219"/>
<evidence type="ECO:0000259" key="12">
    <source>
        <dbReference type="Pfam" id="PF01225"/>
    </source>
</evidence>
<feature type="domain" description="Mur ligase N-terminal catalytic" evidence="12">
    <location>
        <begin position="33"/>
        <end position="82"/>
    </location>
</feature>
<evidence type="ECO:0000256" key="8">
    <source>
        <dbReference type="ARBA" id="ARBA00023306"/>
    </source>
</evidence>
<dbReference type="InterPro" id="IPR000713">
    <property type="entry name" value="Mur_ligase_N"/>
</dbReference>
<dbReference type="GO" id="GO:0071555">
    <property type="term" value="P:cell wall organization"/>
    <property type="evidence" value="ECO:0007669"/>
    <property type="project" value="UniProtKB-KW"/>
</dbReference>
<keyword evidence="8 10" id="KW-0131">Cell cycle</keyword>
<sequence length="509" mass="52234">MIELTLNQLADITGGRLADVTDPEAVVTAFPEFDSRKITPGGLFIALPGAKVDGHDFAATAVKQGAVAVLAAREVGVPAVVVEPVGKPTGDGANADIYAHDEDGSAAAVVQALGKIASHVTHNLAAKGLSIVGITGSAGKTSTKDLVATVLRTDGETVAPPGSFNNEIGHPYTALRADENTKYLVAEMSARGIGHIRHLASIATPSIGVVLNVGTAHLGEFGSRENIAKAKGELVEALPDAAEGGVAVLNADDAFVAAMASRTTARAVTYSASNPPASGASYYATDIELDDVARASFSLHTPGNAPVPVTLQVFGAHQVSNALAAVAVAMESGIPVEQVAAALNAHTNASAHRMDVVTRKDGLTVINDSYNANPDSMRAAVAALAFTTAARRDARSIAVLGEMAELGSDALTSHEQVGVELAKYNVNHLIAVGDSENVRAMVAKAEINGVSTKLARDVYEAAAIVDDIVAQPPAGAQDWVNQDAKDVVLLKASNSDALWRVADALLHGE</sequence>
<comment type="catalytic activity">
    <reaction evidence="10 11">
        <text>D-alanyl-D-alanine + UDP-N-acetyl-alpha-D-muramoyl-L-alanyl-gamma-D-glutamyl-meso-2,6-diaminopimelate + ATP = UDP-N-acetyl-alpha-D-muramoyl-L-alanyl-gamma-D-glutamyl-meso-2,6-diaminopimeloyl-D-alanyl-D-alanine + ADP + phosphate + H(+)</text>
        <dbReference type="Rhea" id="RHEA:28374"/>
        <dbReference type="ChEBI" id="CHEBI:15378"/>
        <dbReference type="ChEBI" id="CHEBI:30616"/>
        <dbReference type="ChEBI" id="CHEBI:43474"/>
        <dbReference type="ChEBI" id="CHEBI:57822"/>
        <dbReference type="ChEBI" id="CHEBI:61386"/>
        <dbReference type="ChEBI" id="CHEBI:83905"/>
        <dbReference type="ChEBI" id="CHEBI:456216"/>
        <dbReference type="EC" id="6.3.2.10"/>
    </reaction>
</comment>
<dbReference type="GO" id="GO:0047480">
    <property type="term" value="F:UDP-N-acetylmuramoyl-tripeptide-D-alanyl-D-alanine ligase activity"/>
    <property type="evidence" value="ECO:0007669"/>
    <property type="project" value="UniProtKB-UniRule"/>
</dbReference>
<dbReference type="Gene3D" id="3.40.1190.10">
    <property type="entry name" value="Mur-like, catalytic domain"/>
    <property type="match status" value="1"/>
</dbReference>
<dbReference type="SUPFAM" id="SSF53244">
    <property type="entry name" value="MurD-like peptide ligases, peptide-binding domain"/>
    <property type="match status" value="1"/>
</dbReference>
<keyword evidence="3 10" id="KW-0132">Cell division</keyword>
<dbReference type="InterPro" id="IPR036615">
    <property type="entry name" value="Mur_ligase_C_dom_sf"/>
</dbReference>
<dbReference type="InterPro" id="IPR036565">
    <property type="entry name" value="Mur-like_cat_sf"/>
</dbReference>
<dbReference type="PANTHER" id="PTHR43024">
    <property type="entry name" value="UDP-N-ACETYLMURAMOYL-TRIPEPTIDE--D-ALANYL-D-ALANINE LIGASE"/>
    <property type="match status" value="1"/>
</dbReference>
<keyword evidence="16" id="KW-1185">Reference proteome</keyword>
<feature type="binding site" evidence="10">
    <location>
        <begin position="136"/>
        <end position="142"/>
    </location>
    <ligand>
        <name>ATP</name>
        <dbReference type="ChEBI" id="CHEBI:30616"/>
    </ligand>
</feature>
<dbReference type="InterPro" id="IPR005863">
    <property type="entry name" value="UDP-N-AcMur_synth"/>
</dbReference>
<evidence type="ECO:0000256" key="11">
    <source>
        <dbReference type="RuleBase" id="RU004136"/>
    </source>
</evidence>
<comment type="function">
    <text evidence="10 11">Involved in cell wall formation. Catalyzes the final step in the synthesis of UDP-N-acetylmuramoyl-pentapeptide, the precursor of murein.</text>
</comment>
<keyword evidence="5 10" id="KW-0067">ATP-binding</keyword>
<keyword evidence="9 10" id="KW-0961">Cell wall biogenesis/degradation</keyword>
<dbReference type="Pfam" id="PF02875">
    <property type="entry name" value="Mur_ligase_C"/>
    <property type="match status" value="1"/>
</dbReference>
<dbReference type="Proteomes" id="UP000515743">
    <property type="component" value="Chromosome"/>
</dbReference>
<gene>
    <name evidence="10" type="primary">murF</name>
    <name evidence="15" type="ORF">H0194_02110</name>
</gene>
<dbReference type="Pfam" id="PF08245">
    <property type="entry name" value="Mur_ligase_M"/>
    <property type="match status" value="1"/>
</dbReference>
<evidence type="ECO:0000259" key="13">
    <source>
        <dbReference type="Pfam" id="PF02875"/>
    </source>
</evidence>
<evidence type="ECO:0000256" key="10">
    <source>
        <dbReference type="HAMAP-Rule" id="MF_02019"/>
    </source>
</evidence>
<name>A0A7G7CQJ5_9CORY</name>
<protein>
    <recommendedName>
        <fullName evidence="10 11">UDP-N-acetylmuramoyl-tripeptide--D-alanyl-D-alanine ligase</fullName>
        <ecNumber evidence="10 11">6.3.2.10</ecNumber>
    </recommendedName>
    <alternativeName>
        <fullName evidence="10">D-alanyl-D-alanine-adding enzyme</fullName>
    </alternativeName>
</protein>
<accession>A0A7G7CQJ5</accession>
<dbReference type="GO" id="GO:0009252">
    <property type="term" value="P:peptidoglycan biosynthetic process"/>
    <property type="evidence" value="ECO:0007669"/>
    <property type="project" value="UniProtKB-UniRule"/>
</dbReference>
<dbReference type="InterPro" id="IPR051046">
    <property type="entry name" value="MurCDEF_CellWall_CoF430Synth"/>
</dbReference>
<dbReference type="Gene3D" id="3.90.190.20">
    <property type="entry name" value="Mur ligase, C-terminal domain"/>
    <property type="match status" value="1"/>
</dbReference>
<dbReference type="Gene3D" id="3.40.1390.10">
    <property type="entry name" value="MurE/MurF, N-terminal domain"/>
    <property type="match status" value="1"/>
</dbReference>
<dbReference type="NCBIfam" id="TIGR01143">
    <property type="entry name" value="murF"/>
    <property type="match status" value="1"/>
</dbReference>
<keyword evidence="1 10" id="KW-0963">Cytoplasm</keyword>
<evidence type="ECO:0000259" key="14">
    <source>
        <dbReference type="Pfam" id="PF08245"/>
    </source>
</evidence>
<dbReference type="PANTHER" id="PTHR43024:SF1">
    <property type="entry name" value="UDP-N-ACETYLMURAMOYL-TRIPEPTIDE--D-ALANYL-D-ALANINE LIGASE"/>
    <property type="match status" value="1"/>
</dbReference>
<dbReference type="GO" id="GO:0005524">
    <property type="term" value="F:ATP binding"/>
    <property type="evidence" value="ECO:0007669"/>
    <property type="project" value="UniProtKB-UniRule"/>
</dbReference>
<keyword evidence="6 10" id="KW-0133">Cell shape</keyword>
<evidence type="ECO:0000256" key="6">
    <source>
        <dbReference type="ARBA" id="ARBA00022960"/>
    </source>
</evidence>
<dbReference type="RefSeq" id="WP_185176235.1">
    <property type="nucleotide sequence ID" value="NZ_CP059404.1"/>
</dbReference>
<dbReference type="EMBL" id="CP059404">
    <property type="protein sequence ID" value="QNE89861.1"/>
    <property type="molecule type" value="Genomic_DNA"/>
</dbReference>
<dbReference type="EC" id="6.3.2.10" evidence="10 11"/>
<evidence type="ECO:0000256" key="5">
    <source>
        <dbReference type="ARBA" id="ARBA00022840"/>
    </source>
</evidence>
<dbReference type="GO" id="GO:0008360">
    <property type="term" value="P:regulation of cell shape"/>
    <property type="evidence" value="ECO:0007669"/>
    <property type="project" value="UniProtKB-KW"/>
</dbReference>
<feature type="domain" description="Mur ligase C-terminal" evidence="13">
    <location>
        <begin position="352"/>
        <end position="492"/>
    </location>
</feature>
<evidence type="ECO:0000256" key="3">
    <source>
        <dbReference type="ARBA" id="ARBA00022618"/>
    </source>
</evidence>
<proteinExistence type="inferred from homology"/>
<evidence type="ECO:0000256" key="7">
    <source>
        <dbReference type="ARBA" id="ARBA00022984"/>
    </source>
</evidence>
<dbReference type="SUPFAM" id="SSF63418">
    <property type="entry name" value="MurE/MurF N-terminal domain"/>
    <property type="match status" value="1"/>
</dbReference>
<dbReference type="GO" id="GO:0005737">
    <property type="term" value="C:cytoplasm"/>
    <property type="evidence" value="ECO:0007669"/>
    <property type="project" value="UniProtKB-SubCell"/>
</dbReference>
<comment type="subcellular location">
    <subcellularLocation>
        <location evidence="10 11">Cytoplasm</location>
    </subcellularLocation>
</comment>
<dbReference type="AlphaFoldDB" id="A0A7G7CQJ5"/>
<evidence type="ECO:0000256" key="4">
    <source>
        <dbReference type="ARBA" id="ARBA00022741"/>
    </source>
</evidence>
<evidence type="ECO:0000256" key="9">
    <source>
        <dbReference type="ARBA" id="ARBA00023316"/>
    </source>
</evidence>
<dbReference type="SUPFAM" id="SSF53623">
    <property type="entry name" value="MurD-like peptide ligases, catalytic domain"/>
    <property type="match status" value="1"/>
</dbReference>
<evidence type="ECO:0000313" key="16">
    <source>
        <dbReference type="Proteomes" id="UP000515743"/>
    </source>
</evidence>
<comment type="similarity">
    <text evidence="10">Belongs to the MurCDEF family. MurF subfamily.</text>
</comment>
<evidence type="ECO:0000256" key="1">
    <source>
        <dbReference type="ARBA" id="ARBA00022490"/>
    </source>
</evidence>
<feature type="domain" description="Mur ligase central" evidence="14">
    <location>
        <begin position="134"/>
        <end position="329"/>
    </location>
</feature>
<keyword evidence="7 10" id="KW-0573">Peptidoglycan synthesis</keyword>
<evidence type="ECO:0000313" key="15">
    <source>
        <dbReference type="EMBL" id="QNE89861.1"/>
    </source>
</evidence>
<keyword evidence="2 10" id="KW-0436">Ligase</keyword>
<dbReference type="HAMAP" id="MF_02019">
    <property type="entry name" value="MurF"/>
    <property type="match status" value="1"/>
</dbReference>
<organism evidence="15 16">
    <name type="scientific">Corynebacterium incognita</name>
    <dbReference type="NCBI Taxonomy" id="2754725"/>
    <lineage>
        <taxon>Bacteria</taxon>
        <taxon>Bacillati</taxon>
        <taxon>Actinomycetota</taxon>
        <taxon>Actinomycetes</taxon>
        <taxon>Mycobacteriales</taxon>
        <taxon>Corynebacteriaceae</taxon>
        <taxon>Corynebacterium</taxon>
    </lineage>
</organism>
<dbReference type="GO" id="GO:0051301">
    <property type="term" value="P:cell division"/>
    <property type="evidence" value="ECO:0007669"/>
    <property type="project" value="UniProtKB-KW"/>
</dbReference>
<dbReference type="InterPro" id="IPR004101">
    <property type="entry name" value="Mur_ligase_C"/>
</dbReference>